<sequence length="274" mass="29047">MTPPATGPAAGGARPHPAAGEAEFTVARGRLDLWVVRSPEGRTARELDRSVLDDAERRRADMFLRPADGLLYTAAHIALRRLLGRYLGVAAEEVRFFREPCPGCGGPHGRPAAAPPDPTDPAPHFSLSHSGGLAVVGVAAVPVGVDVERLPGEETVEVCTPALHPGERAELAEVGGEARRELFGRLWTRKEAYLKGLGTGLGRAPDRDYLGADVRRHPRGWTVLDVLRTPTHTAAAAVRGREPAVVAVRPLAETCLLAGGEARSARPEPAPAAR</sequence>
<organism evidence="5 6">
    <name type="scientific">Streptomyces pini</name>
    <dbReference type="NCBI Taxonomy" id="1520580"/>
    <lineage>
        <taxon>Bacteria</taxon>
        <taxon>Bacillati</taxon>
        <taxon>Actinomycetota</taxon>
        <taxon>Actinomycetes</taxon>
        <taxon>Kitasatosporales</taxon>
        <taxon>Streptomycetaceae</taxon>
        <taxon>Streptomyces</taxon>
    </lineage>
</organism>
<proteinExistence type="inferred from homology"/>
<gene>
    <name evidence="5" type="ORF">SAMN05192584_13814</name>
</gene>
<evidence type="ECO:0000256" key="3">
    <source>
        <dbReference type="SAM" id="MobiDB-lite"/>
    </source>
</evidence>
<dbReference type="PANTHER" id="PTHR12215:SF10">
    <property type="entry name" value="L-AMINOADIPATE-SEMIALDEHYDE DEHYDROGENASE-PHOSPHOPANTETHEINYL TRANSFERASE"/>
    <property type="match status" value="1"/>
</dbReference>
<evidence type="ECO:0000313" key="6">
    <source>
        <dbReference type="Proteomes" id="UP000198928"/>
    </source>
</evidence>
<accession>A0A1I4MAF2</accession>
<dbReference type="RefSeq" id="WP_245794101.1">
    <property type="nucleotide sequence ID" value="NZ_FOSG01000038.1"/>
</dbReference>
<keyword evidence="6" id="KW-1185">Reference proteome</keyword>
<dbReference type="GO" id="GO:0019878">
    <property type="term" value="P:lysine biosynthetic process via aminoadipic acid"/>
    <property type="evidence" value="ECO:0007669"/>
    <property type="project" value="TreeGrafter"/>
</dbReference>
<dbReference type="SUPFAM" id="SSF56214">
    <property type="entry name" value="4'-phosphopantetheinyl transferase"/>
    <property type="match status" value="2"/>
</dbReference>
<dbReference type="InterPro" id="IPR050559">
    <property type="entry name" value="P-Pant_transferase_sf"/>
</dbReference>
<dbReference type="Gene3D" id="3.90.470.20">
    <property type="entry name" value="4'-phosphopantetheinyl transferase domain"/>
    <property type="match status" value="1"/>
</dbReference>
<dbReference type="Proteomes" id="UP000198928">
    <property type="component" value="Unassembled WGS sequence"/>
</dbReference>
<evidence type="ECO:0000259" key="4">
    <source>
        <dbReference type="Pfam" id="PF01648"/>
    </source>
</evidence>
<dbReference type="InterPro" id="IPR037143">
    <property type="entry name" value="4-PPantetheinyl_Trfase_dom_sf"/>
</dbReference>
<keyword evidence="2 5" id="KW-0808">Transferase</keyword>
<feature type="domain" description="4'-phosphopantetheinyl transferase" evidence="4">
    <location>
        <begin position="142"/>
        <end position="234"/>
    </location>
</feature>
<feature type="region of interest" description="Disordered" evidence="3">
    <location>
        <begin position="107"/>
        <end position="127"/>
    </location>
</feature>
<dbReference type="GO" id="GO:0008897">
    <property type="term" value="F:holo-[acyl-carrier-protein] synthase activity"/>
    <property type="evidence" value="ECO:0007669"/>
    <property type="project" value="InterPro"/>
</dbReference>
<protein>
    <submittedName>
        <fullName evidence="5">4'-phosphopantetheinyl transferase</fullName>
    </submittedName>
</protein>
<dbReference type="EMBL" id="FOSG01000038">
    <property type="protein sequence ID" value="SFM00219.1"/>
    <property type="molecule type" value="Genomic_DNA"/>
</dbReference>
<dbReference type="GO" id="GO:0005829">
    <property type="term" value="C:cytosol"/>
    <property type="evidence" value="ECO:0007669"/>
    <property type="project" value="TreeGrafter"/>
</dbReference>
<dbReference type="AlphaFoldDB" id="A0A1I4MAF2"/>
<dbReference type="GO" id="GO:0000287">
    <property type="term" value="F:magnesium ion binding"/>
    <property type="evidence" value="ECO:0007669"/>
    <property type="project" value="InterPro"/>
</dbReference>
<evidence type="ECO:0000313" key="5">
    <source>
        <dbReference type="EMBL" id="SFM00219.1"/>
    </source>
</evidence>
<evidence type="ECO:0000256" key="2">
    <source>
        <dbReference type="ARBA" id="ARBA00022679"/>
    </source>
</evidence>
<evidence type="ECO:0000256" key="1">
    <source>
        <dbReference type="ARBA" id="ARBA00010990"/>
    </source>
</evidence>
<dbReference type="Pfam" id="PF01648">
    <property type="entry name" value="ACPS"/>
    <property type="match status" value="1"/>
</dbReference>
<name>A0A1I4MAF2_9ACTN</name>
<reference evidence="6" key="1">
    <citation type="submission" date="2016-10" db="EMBL/GenBank/DDBJ databases">
        <authorList>
            <person name="Varghese N."/>
            <person name="Submissions S."/>
        </authorList>
    </citation>
    <scope>NUCLEOTIDE SEQUENCE [LARGE SCALE GENOMIC DNA]</scope>
    <source>
        <strain evidence="6">PL19</strain>
    </source>
</reference>
<dbReference type="PANTHER" id="PTHR12215">
    <property type="entry name" value="PHOSPHOPANTETHEINE TRANSFERASE"/>
    <property type="match status" value="1"/>
</dbReference>
<dbReference type="InterPro" id="IPR008278">
    <property type="entry name" value="4-PPantetheinyl_Trfase_dom"/>
</dbReference>
<comment type="similarity">
    <text evidence="1">Belongs to the P-Pant transferase superfamily. Gsp/Sfp/HetI/AcpT family.</text>
</comment>